<evidence type="ECO:0000256" key="2">
    <source>
        <dbReference type="ARBA" id="ARBA00022692"/>
    </source>
</evidence>
<dbReference type="PANTHER" id="PTHR37422:SF21">
    <property type="entry name" value="EXOQ-LIKE PROTEIN"/>
    <property type="match status" value="1"/>
</dbReference>
<dbReference type="InterPro" id="IPR007016">
    <property type="entry name" value="O-antigen_ligase-rel_domated"/>
</dbReference>
<feature type="transmembrane region" description="Helical" evidence="5">
    <location>
        <begin position="73"/>
        <end position="89"/>
    </location>
</feature>
<dbReference type="GO" id="GO:0016874">
    <property type="term" value="F:ligase activity"/>
    <property type="evidence" value="ECO:0007669"/>
    <property type="project" value="UniProtKB-KW"/>
</dbReference>
<keyword evidence="4 5" id="KW-0472">Membrane</keyword>
<dbReference type="PANTHER" id="PTHR37422">
    <property type="entry name" value="TEICHURONIC ACID BIOSYNTHESIS PROTEIN TUAE"/>
    <property type="match status" value="1"/>
</dbReference>
<comment type="caution">
    <text evidence="7">The sequence shown here is derived from an EMBL/GenBank/DDBJ whole genome shotgun (WGS) entry which is preliminary data.</text>
</comment>
<name>A0A7W6RDI2_9PROT</name>
<sequence length="462" mass="49403">MTRPPSRPIAALEPPPMPWSLGQLAVAQAVTPYRPLVLALLVVAFTLTTLVPTDPWPAQIGGDMTVEGGSLDTLLMLAMLGLSMVVLIERRHLALHLLARTWPLALTLAWFLASVAWAEFPALTLKRTAFLIIGYLIALGIASGARSPWQVLGVMGLCFQGVILVDLVSVFVVPHLAMTELGAAGMHGQKNIAGAIGMMGVVLFVFVGLRAPTRGAALMALATLALFLIFLVLTRSKTSLGLVALFLVFVLPLAAGLSFGRILGVALVLAAALVVALFLFVSGLLGWGTPEMLEVLVGDPTFTSRTDIWAFVWDHITHAPILGSGYGSFWDVGAANDPLREARSWLASVELGVINQAHNGYLDILLQAGLPGLVGLLVVVGRSLARMVSLMIATRGDRETWTAVAFAFSLLVTLAIYNLMETALLSRVHLANQIFVLVVVMAERWRFPQGHAVTAPRHARTG</sequence>
<dbReference type="Proteomes" id="UP000554286">
    <property type="component" value="Unassembled WGS sequence"/>
</dbReference>
<accession>A0A7W6RDI2</accession>
<protein>
    <submittedName>
        <fullName evidence="7">O-antigen ligase</fullName>
    </submittedName>
</protein>
<feature type="transmembrane region" description="Helical" evidence="5">
    <location>
        <begin position="36"/>
        <end position="53"/>
    </location>
</feature>
<reference evidence="7 8" key="1">
    <citation type="submission" date="2020-08" db="EMBL/GenBank/DDBJ databases">
        <title>Genome sequencing of Purple Non-Sulfur Bacteria from various extreme environments.</title>
        <authorList>
            <person name="Mayer M."/>
        </authorList>
    </citation>
    <scope>NUCLEOTIDE SEQUENCE [LARGE SCALE GENOMIC DNA]</scope>
    <source>
        <strain evidence="7 8">JA131</strain>
    </source>
</reference>
<evidence type="ECO:0000313" key="8">
    <source>
        <dbReference type="Proteomes" id="UP000554286"/>
    </source>
</evidence>
<feature type="transmembrane region" description="Helical" evidence="5">
    <location>
        <begin position="124"/>
        <end position="144"/>
    </location>
</feature>
<comment type="subcellular location">
    <subcellularLocation>
        <location evidence="1">Membrane</location>
        <topology evidence="1">Multi-pass membrane protein</topology>
    </subcellularLocation>
</comment>
<keyword evidence="8" id="KW-1185">Reference proteome</keyword>
<feature type="transmembrane region" description="Helical" evidence="5">
    <location>
        <begin position="401"/>
        <end position="418"/>
    </location>
</feature>
<dbReference type="EMBL" id="JACIGK010000010">
    <property type="protein sequence ID" value="MBB4266009.1"/>
    <property type="molecule type" value="Genomic_DNA"/>
</dbReference>
<keyword evidence="2 5" id="KW-0812">Transmembrane</keyword>
<evidence type="ECO:0000256" key="3">
    <source>
        <dbReference type="ARBA" id="ARBA00022989"/>
    </source>
</evidence>
<evidence type="ECO:0000256" key="5">
    <source>
        <dbReference type="SAM" id="Phobius"/>
    </source>
</evidence>
<feature type="transmembrane region" description="Helical" evidence="5">
    <location>
        <begin position="360"/>
        <end position="380"/>
    </location>
</feature>
<evidence type="ECO:0000259" key="6">
    <source>
        <dbReference type="Pfam" id="PF04932"/>
    </source>
</evidence>
<organism evidence="7 8">
    <name type="scientific">Roseospira visakhapatnamensis</name>
    <dbReference type="NCBI Taxonomy" id="390880"/>
    <lineage>
        <taxon>Bacteria</taxon>
        <taxon>Pseudomonadati</taxon>
        <taxon>Pseudomonadota</taxon>
        <taxon>Alphaproteobacteria</taxon>
        <taxon>Rhodospirillales</taxon>
        <taxon>Rhodospirillaceae</taxon>
        <taxon>Roseospira</taxon>
    </lineage>
</organism>
<feature type="transmembrane region" description="Helical" evidence="5">
    <location>
        <begin position="192"/>
        <end position="209"/>
    </location>
</feature>
<feature type="transmembrane region" description="Helical" evidence="5">
    <location>
        <begin position="151"/>
        <end position="172"/>
    </location>
</feature>
<evidence type="ECO:0000256" key="1">
    <source>
        <dbReference type="ARBA" id="ARBA00004141"/>
    </source>
</evidence>
<feature type="transmembrane region" description="Helical" evidence="5">
    <location>
        <begin position="101"/>
        <end position="118"/>
    </location>
</feature>
<feature type="transmembrane region" description="Helical" evidence="5">
    <location>
        <begin position="266"/>
        <end position="287"/>
    </location>
</feature>
<feature type="transmembrane region" description="Helical" evidence="5">
    <location>
        <begin position="216"/>
        <end position="234"/>
    </location>
</feature>
<dbReference type="GO" id="GO:0016020">
    <property type="term" value="C:membrane"/>
    <property type="evidence" value="ECO:0007669"/>
    <property type="project" value="UniProtKB-SubCell"/>
</dbReference>
<proteinExistence type="predicted"/>
<feature type="domain" description="O-antigen ligase-related" evidence="6">
    <location>
        <begin position="223"/>
        <end position="376"/>
    </location>
</feature>
<evidence type="ECO:0000313" key="7">
    <source>
        <dbReference type="EMBL" id="MBB4266009.1"/>
    </source>
</evidence>
<dbReference type="InterPro" id="IPR051533">
    <property type="entry name" value="WaaL-like"/>
</dbReference>
<evidence type="ECO:0000256" key="4">
    <source>
        <dbReference type="ARBA" id="ARBA00023136"/>
    </source>
</evidence>
<keyword evidence="3 5" id="KW-1133">Transmembrane helix</keyword>
<dbReference type="Pfam" id="PF04932">
    <property type="entry name" value="Wzy_C"/>
    <property type="match status" value="1"/>
</dbReference>
<gene>
    <name evidence="7" type="ORF">GGD89_001635</name>
</gene>
<dbReference type="AlphaFoldDB" id="A0A7W6RDI2"/>
<keyword evidence="7" id="KW-0436">Ligase</keyword>
<dbReference type="RefSeq" id="WP_184043953.1">
    <property type="nucleotide sequence ID" value="NZ_JACIGK010000010.1"/>
</dbReference>
<feature type="transmembrane region" description="Helical" evidence="5">
    <location>
        <begin position="240"/>
        <end position="259"/>
    </location>
</feature>